<proteinExistence type="predicted"/>
<name>A0ABN6VRH9_9BACT</name>
<protein>
    <recommendedName>
        <fullName evidence="3">Secreted protein</fullName>
    </recommendedName>
</protein>
<gene>
    <name evidence="1" type="ORF">GURASL_18860</name>
</gene>
<keyword evidence="2" id="KW-1185">Reference proteome</keyword>
<evidence type="ECO:0000313" key="2">
    <source>
        <dbReference type="Proteomes" id="UP001317705"/>
    </source>
</evidence>
<dbReference type="EMBL" id="AP027151">
    <property type="protein sequence ID" value="BDV42963.1"/>
    <property type="molecule type" value="Genomic_DNA"/>
</dbReference>
<organism evidence="1 2">
    <name type="scientific">Geotalea uraniireducens</name>
    <dbReference type="NCBI Taxonomy" id="351604"/>
    <lineage>
        <taxon>Bacteria</taxon>
        <taxon>Pseudomonadati</taxon>
        <taxon>Thermodesulfobacteriota</taxon>
        <taxon>Desulfuromonadia</taxon>
        <taxon>Geobacterales</taxon>
        <taxon>Geobacteraceae</taxon>
        <taxon>Geotalea</taxon>
    </lineage>
</organism>
<dbReference type="Proteomes" id="UP001317705">
    <property type="component" value="Chromosome"/>
</dbReference>
<sequence length="113" mass="11686">MREVIILLGLIVVGVVLYGAFPPMCAAAAGSAGPAPEVISRVPQELLPASIAPPLLSRAAAAEQPEPGLMANGWGRLLLESTVAGISNLVPTHRVRPCRESFPGGTFGSCRDE</sequence>
<evidence type="ECO:0008006" key="3">
    <source>
        <dbReference type="Google" id="ProtNLM"/>
    </source>
</evidence>
<reference evidence="1 2" key="1">
    <citation type="submission" date="2022-12" db="EMBL/GenBank/DDBJ databases">
        <title>Polyphasic characterization of Geotalea uranireducens NIT-SL11 newly isolated from a complex of sewage sludge and microbially reduced graphene oxide.</title>
        <authorList>
            <person name="Xie L."/>
            <person name="Yoshida N."/>
            <person name="Meng L."/>
        </authorList>
    </citation>
    <scope>NUCLEOTIDE SEQUENCE [LARGE SCALE GENOMIC DNA]</scope>
    <source>
        <strain evidence="1 2">NIT-SL11</strain>
    </source>
</reference>
<accession>A0ABN6VRH9</accession>
<dbReference type="RefSeq" id="WP_282003710.1">
    <property type="nucleotide sequence ID" value="NZ_AP027151.1"/>
</dbReference>
<evidence type="ECO:0000313" key="1">
    <source>
        <dbReference type="EMBL" id="BDV42963.1"/>
    </source>
</evidence>